<protein>
    <submittedName>
        <fullName evidence="1">Uncharacterized protein</fullName>
    </submittedName>
</protein>
<accession>A0A2M9Y6X0</accession>
<gene>
    <name evidence="1" type="ORF">EHQ30_04400</name>
</gene>
<reference evidence="1" key="1">
    <citation type="journal article" date="2019" name="PLoS Negl. Trop. Dis.">
        <title>Revisiting the worldwide diversity of Leptospira species in the environment.</title>
        <authorList>
            <person name="Vincent A.T."/>
            <person name="Schiettekatte O."/>
            <person name="Bourhy P."/>
            <person name="Veyrier F.J."/>
            <person name="Picardeau M."/>
        </authorList>
    </citation>
    <scope>NUCLEOTIDE SEQUENCE [LARGE SCALE GENOMIC DNA]</scope>
    <source>
        <strain evidence="1">201800277</strain>
    </source>
</reference>
<sequence>MAETYTKYFNLEFEPFSLERILEERQDSSGFFLSTVFQKRFSEEVNLKRHEDQKLWIQTKNLRYVVLDGIQKISDENGRLEPTNILYLLVFFDFNSITEYGFEEVCNVLMKRYDLPSLILKMPDTDHLEIWGKDHTRKSYKNVIHPNIESLMKALFDSINKKDHFQFIGMERANSDKKSGFLMSRRGFTRAIA</sequence>
<keyword evidence="2" id="KW-1185">Reference proteome</keyword>
<dbReference type="EMBL" id="RQFP01000001">
    <property type="protein sequence ID" value="TGK95875.1"/>
    <property type="molecule type" value="Genomic_DNA"/>
</dbReference>
<comment type="caution">
    <text evidence="1">The sequence shown here is derived from an EMBL/GenBank/DDBJ whole genome shotgun (WGS) entry which is preliminary data.</text>
</comment>
<evidence type="ECO:0000313" key="2">
    <source>
        <dbReference type="Proteomes" id="UP000297891"/>
    </source>
</evidence>
<dbReference type="AlphaFoldDB" id="A0A2M9Y6X0"/>
<dbReference type="Proteomes" id="UP000297891">
    <property type="component" value="Unassembled WGS sequence"/>
</dbReference>
<evidence type="ECO:0000313" key="1">
    <source>
        <dbReference type="EMBL" id="TGK95875.1"/>
    </source>
</evidence>
<dbReference type="RefSeq" id="WP_100789167.1">
    <property type="nucleotide sequence ID" value="NZ_NPDQ01000001.1"/>
</dbReference>
<proteinExistence type="predicted"/>
<dbReference type="OrthoDB" id="332908at2"/>
<name>A0A2M9Y6X0_9LEPT</name>
<organism evidence="1 2">
    <name type="scientific">Leptospira brenneri</name>
    <dbReference type="NCBI Taxonomy" id="2023182"/>
    <lineage>
        <taxon>Bacteria</taxon>
        <taxon>Pseudomonadati</taxon>
        <taxon>Spirochaetota</taxon>
        <taxon>Spirochaetia</taxon>
        <taxon>Leptospirales</taxon>
        <taxon>Leptospiraceae</taxon>
        <taxon>Leptospira</taxon>
    </lineage>
</organism>